<dbReference type="AlphaFoldDB" id="A0A972FTA3"/>
<comment type="caution">
    <text evidence="2">The sequence shown here is derived from an EMBL/GenBank/DDBJ whole genome shotgun (WGS) entry which is preliminary data.</text>
</comment>
<dbReference type="InterPro" id="IPR014710">
    <property type="entry name" value="RmlC-like_jellyroll"/>
</dbReference>
<keyword evidence="3" id="KW-1185">Reference proteome</keyword>
<feature type="domain" description="Cupin type-2" evidence="1">
    <location>
        <begin position="36"/>
        <end position="102"/>
    </location>
</feature>
<evidence type="ECO:0000313" key="3">
    <source>
        <dbReference type="Proteomes" id="UP000737113"/>
    </source>
</evidence>
<dbReference type="Pfam" id="PF07883">
    <property type="entry name" value="Cupin_2"/>
    <property type="match status" value="1"/>
</dbReference>
<dbReference type="CDD" id="cd06981">
    <property type="entry name" value="cupin_reut_a1446"/>
    <property type="match status" value="1"/>
</dbReference>
<reference evidence="2" key="1">
    <citation type="submission" date="2020-04" db="EMBL/GenBank/DDBJ databases">
        <title>Description of Shewanella salipaludis sp. nov., isolated from a salt marsh.</title>
        <authorList>
            <person name="Park S."/>
            <person name="Yoon J.-H."/>
        </authorList>
    </citation>
    <scope>NUCLEOTIDE SEQUENCE</scope>
    <source>
        <strain evidence="2">SHSM-M6</strain>
    </source>
</reference>
<dbReference type="Proteomes" id="UP000737113">
    <property type="component" value="Unassembled WGS sequence"/>
</dbReference>
<name>A0A972FTA3_9GAMM</name>
<dbReference type="InterPro" id="IPR013096">
    <property type="entry name" value="Cupin_2"/>
</dbReference>
<dbReference type="EMBL" id="JAAXYH010000007">
    <property type="protein sequence ID" value="NMH65770.1"/>
    <property type="molecule type" value="Genomic_DNA"/>
</dbReference>
<dbReference type="InterPro" id="IPR011051">
    <property type="entry name" value="RmlC_Cupin_sf"/>
</dbReference>
<evidence type="ECO:0000259" key="1">
    <source>
        <dbReference type="Pfam" id="PF07883"/>
    </source>
</evidence>
<dbReference type="SUPFAM" id="SSF51182">
    <property type="entry name" value="RmlC-like cupins"/>
    <property type="match status" value="1"/>
</dbReference>
<gene>
    <name evidence="2" type="ORF">HC757_11395</name>
</gene>
<sequence length="111" mass="12429">MNNIFAAMPEDLTQEVFETLAEAESLRIERIVSKGHASAADAWYDQSEHEWVLLLEGAGRIQYEDGTEVSLEKGDYLLLPAHVKHRVSWTEPGVETLWLAIFFSGPLATPS</sequence>
<dbReference type="Gene3D" id="2.60.120.10">
    <property type="entry name" value="Jelly Rolls"/>
    <property type="match status" value="1"/>
</dbReference>
<proteinExistence type="predicted"/>
<dbReference type="RefSeq" id="WP_169564498.1">
    <property type="nucleotide sequence ID" value="NZ_JAAXYH010000007.1"/>
</dbReference>
<organism evidence="2 3">
    <name type="scientific">Shewanella salipaludis</name>
    <dbReference type="NCBI Taxonomy" id="2723052"/>
    <lineage>
        <taxon>Bacteria</taxon>
        <taxon>Pseudomonadati</taxon>
        <taxon>Pseudomonadota</taxon>
        <taxon>Gammaproteobacteria</taxon>
        <taxon>Alteromonadales</taxon>
        <taxon>Shewanellaceae</taxon>
        <taxon>Shewanella</taxon>
    </lineage>
</organism>
<evidence type="ECO:0000313" key="2">
    <source>
        <dbReference type="EMBL" id="NMH65770.1"/>
    </source>
</evidence>
<protein>
    <submittedName>
        <fullName evidence="2">Cupin domain-containing protein</fullName>
    </submittedName>
</protein>
<accession>A0A972FTA3</accession>